<evidence type="ECO:0000313" key="3">
    <source>
        <dbReference type="Proteomes" id="UP001589865"/>
    </source>
</evidence>
<name>A0ABV6JZQ6_9PROT</name>
<sequence length="151" mass="16240">MKLSAVTIVAPNDPQGDWIAPGGEFDDLEVLTVGITDAFTDAQAARHQKLARSWGGDATRAPVRLLRKANMDCLLAHSVFGLRNLKDDDGNDVPWEQVKKMVYEEQYRPLANAMFAAANLVTARRAIDIEDAEGNSVPSSSTSSNGVAGPT</sequence>
<organism evidence="2 3">
    <name type="scientific">Roseomonas elaeocarpi</name>
    <dbReference type="NCBI Taxonomy" id="907779"/>
    <lineage>
        <taxon>Bacteria</taxon>
        <taxon>Pseudomonadati</taxon>
        <taxon>Pseudomonadota</taxon>
        <taxon>Alphaproteobacteria</taxon>
        <taxon>Acetobacterales</taxon>
        <taxon>Roseomonadaceae</taxon>
        <taxon>Roseomonas</taxon>
    </lineage>
</organism>
<evidence type="ECO:0000313" key="2">
    <source>
        <dbReference type="EMBL" id="MFC0410945.1"/>
    </source>
</evidence>
<gene>
    <name evidence="2" type="ORF">ACFFGY_22095</name>
</gene>
<feature type="region of interest" description="Disordered" evidence="1">
    <location>
        <begin position="131"/>
        <end position="151"/>
    </location>
</feature>
<protein>
    <recommendedName>
        <fullName evidence="4">Phage tail protein</fullName>
    </recommendedName>
</protein>
<accession>A0ABV6JZQ6</accession>
<comment type="caution">
    <text evidence="2">The sequence shown here is derived from an EMBL/GenBank/DDBJ whole genome shotgun (WGS) entry which is preliminary data.</text>
</comment>
<dbReference type="EMBL" id="JBHLUN010000025">
    <property type="protein sequence ID" value="MFC0410945.1"/>
    <property type="molecule type" value="Genomic_DNA"/>
</dbReference>
<proteinExistence type="predicted"/>
<evidence type="ECO:0000256" key="1">
    <source>
        <dbReference type="SAM" id="MobiDB-lite"/>
    </source>
</evidence>
<evidence type="ECO:0008006" key="4">
    <source>
        <dbReference type="Google" id="ProtNLM"/>
    </source>
</evidence>
<reference evidence="2 3" key="1">
    <citation type="submission" date="2024-09" db="EMBL/GenBank/DDBJ databases">
        <authorList>
            <person name="Sun Q."/>
            <person name="Mori K."/>
        </authorList>
    </citation>
    <scope>NUCLEOTIDE SEQUENCE [LARGE SCALE GENOMIC DNA]</scope>
    <source>
        <strain evidence="2 3">TBRC 5777</strain>
    </source>
</reference>
<dbReference type="Proteomes" id="UP001589865">
    <property type="component" value="Unassembled WGS sequence"/>
</dbReference>
<dbReference type="RefSeq" id="WP_377046700.1">
    <property type="nucleotide sequence ID" value="NZ_JBHLUN010000025.1"/>
</dbReference>
<keyword evidence="3" id="KW-1185">Reference proteome</keyword>